<gene>
    <name evidence="2" type="ORF">OGZ50_11335</name>
</gene>
<protein>
    <submittedName>
        <fullName evidence="2">Uncharacterized protein</fullName>
    </submittedName>
</protein>
<reference evidence="2" key="2">
    <citation type="journal article" date="2023" name="Food Microbiol.">
        <title>Evaluation of the fermentation potential of lactic acid bacteria isolated from herbs, fruits and vegetables as starter cultures in nut-based milk alternatives.</title>
        <authorList>
            <person name="Huang W."/>
            <person name="Dong A."/>
            <person name="Pham H.T."/>
            <person name="Zhou C."/>
            <person name="Huo Z."/>
            <person name="Watjen A.P."/>
            <person name="Prakash S."/>
            <person name="Bang-Berthelsen C.H."/>
            <person name="Turner M.S."/>
        </authorList>
    </citation>
    <scope>NUCLEOTIDE SEQUENCE</scope>
    <source>
        <strain evidence="2">54</strain>
    </source>
</reference>
<comment type="caution">
    <text evidence="2">The sequence shown here is derived from an EMBL/GenBank/DDBJ whole genome shotgun (WGS) entry which is preliminary data.</text>
</comment>
<dbReference type="Pfam" id="PF10916">
    <property type="entry name" value="DUF2712"/>
    <property type="match status" value="1"/>
</dbReference>
<accession>A0AAP3Z2V4</accession>
<keyword evidence="1" id="KW-0732">Signal</keyword>
<evidence type="ECO:0000313" key="3">
    <source>
        <dbReference type="Proteomes" id="UP001152598"/>
    </source>
</evidence>
<sequence length="137" mass="14887">MKKWMVSTAITAGILGVGTITAFANNHGDTTYSFNFTPGITGSTVYTSARPKYDASSAYMMAQSRSKTQTYTASVVNASNGNFSQTWYVDIQSLNHGYYIPNNGYEDHGYGVNVKIKGHTGDMLGFRVDGVWSPDSV</sequence>
<dbReference type="Proteomes" id="UP001152598">
    <property type="component" value="Unassembled WGS sequence"/>
</dbReference>
<dbReference type="AlphaFoldDB" id="A0AAP3Z2V4"/>
<proteinExistence type="predicted"/>
<reference evidence="2" key="1">
    <citation type="submission" date="2022-10" db="EMBL/GenBank/DDBJ databases">
        <authorList>
            <person name="Turner M.S."/>
            <person name="Huang W."/>
        </authorList>
    </citation>
    <scope>NUCLEOTIDE SEQUENCE</scope>
    <source>
        <strain evidence="2">54</strain>
    </source>
</reference>
<feature type="chain" id="PRO_5042990774" evidence="1">
    <location>
        <begin position="25"/>
        <end position="137"/>
    </location>
</feature>
<feature type="signal peptide" evidence="1">
    <location>
        <begin position="1"/>
        <end position="24"/>
    </location>
</feature>
<dbReference type="RefSeq" id="WP_278228451.1">
    <property type="nucleotide sequence ID" value="NZ_JAOWLV010000007.1"/>
</dbReference>
<evidence type="ECO:0000313" key="2">
    <source>
        <dbReference type="EMBL" id="MDG4977322.1"/>
    </source>
</evidence>
<evidence type="ECO:0000256" key="1">
    <source>
        <dbReference type="SAM" id="SignalP"/>
    </source>
</evidence>
<name>A0AAP3Z2V4_9LACT</name>
<dbReference type="EMBL" id="JAOWLV010000007">
    <property type="protein sequence ID" value="MDG4977322.1"/>
    <property type="molecule type" value="Genomic_DNA"/>
</dbReference>
<dbReference type="InterPro" id="IPR020208">
    <property type="entry name" value="DUF2712"/>
</dbReference>
<organism evidence="2 3">
    <name type="scientific">Lactococcus lactis</name>
    <dbReference type="NCBI Taxonomy" id="1358"/>
    <lineage>
        <taxon>Bacteria</taxon>
        <taxon>Bacillati</taxon>
        <taxon>Bacillota</taxon>
        <taxon>Bacilli</taxon>
        <taxon>Lactobacillales</taxon>
        <taxon>Streptococcaceae</taxon>
        <taxon>Lactococcus</taxon>
    </lineage>
</organism>